<dbReference type="GO" id="GO:0071035">
    <property type="term" value="P:nuclear polyadenylation-dependent rRNA catabolic process"/>
    <property type="evidence" value="ECO:0007669"/>
    <property type="project" value="TreeGrafter"/>
</dbReference>
<dbReference type="InterPro" id="IPR036397">
    <property type="entry name" value="RNaseH_sf"/>
</dbReference>
<dbReference type="InterPro" id="IPR002121">
    <property type="entry name" value="HRDC_dom"/>
</dbReference>
<dbReference type="SUPFAM" id="SSF47819">
    <property type="entry name" value="HRDC-like"/>
    <property type="match status" value="1"/>
</dbReference>
<feature type="region of interest" description="Disordered" evidence="9">
    <location>
        <begin position="679"/>
        <end position="758"/>
    </location>
</feature>
<evidence type="ECO:0000256" key="1">
    <source>
        <dbReference type="ARBA" id="ARBA00004123"/>
    </source>
</evidence>
<dbReference type="GO" id="GO:0003727">
    <property type="term" value="F:single-stranded RNA binding"/>
    <property type="evidence" value="ECO:0007669"/>
    <property type="project" value="TreeGrafter"/>
</dbReference>
<accession>A0AA39V7V9</accession>
<dbReference type="InterPro" id="IPR045092">
    <property type="entry name" value="Rrp6-like"/>
</dbReference>
<organism evidence="11 12">
    <name type="scientific">Cladonia borealis</name>
    <dbReference type="NCBI Taxonomy" id="184061"/>
    <lineage>
        <taxon>Eukaryota</taxon>
        <taxon>Fungi</taxon>
        <taxon>Dikarya</taxon>
        <taxon>Ascomycota</taxon>
        <taxon>Pezizomycotina</taxon>
        <taxon>Lecanoromycetes</taxon>
        <taxon>OSLEUM clade</taxon>
        <taxon>Lecanoromycetidae</taxon>
        <taxon>Lecanorales</taxon>
        <taxon>Lecanorineae</taxon>
        <taxon>Cladoniaceae</taxon>
        <taxon>Cladonia</taxon>
    </lineage>
</organism>
<dbReference type="Pfam" id="PF08066">
    <property type="entry name" value="PMC2NT"/>
    <property type="match status" value="1"/>
</dbReference>
<evidence type="ECO:0000256" key="3">
    <source>
        <dbReference type="ARBA" id="ARBA00022722"/>
    </source>
</evidence>
<evidence type="ECO:0000313" key="12">
    <source>
        <dbReference type="Proteomes" id="UP001166286"/>
    </source>
</evidence>
<keyword evidence="7" id="KW-0539">Nucleus</keyword>
<evidence type="ECO:0000256" key="4">
    <source>
        <dbReference type="ARBA" id="ARBA00022801"/>
    </source>
</evidence>
<feature type="domain" description="HRDC" evidence="10">
    <location>
        <begin position="452"/>
        <end position="532"/>
    </location>
</feature>
<dbReference type="InterPro" id="IPR049559">
    <property type="entry name" value="Rrp6p-like_exo"/>
</dbReference>
<evidence type="ECO:0000256" key="6">
    <source>
        <dbReference type="ARBA" id="ARBA00022839"/>
    </source>
</evidence>
<comment type="similarity">
    <text evidence="8">Belongs to the exosome component 10/RRP6 family.</text>
</comment>
<keyword evidence="5" id="KW-0271">Exosome</keyword>
<dbReference type="CDD" id="cd06147">
    <property type="entry name" value="Rrp6p_like_exo"/>
    <property type="match status" value="1"/>
</dbReference>
<dbReference type="GO" id="GO:0000166">
    <property type="term" value="F:nucleotide binding"/>
    <property type="evidence" value="ECO:0007669"/>
    <property type="project" value="InterPro"/>
</dbReference>
<dbReference type="GO" id="GO:0000467">
    <property type="term" value="P:exonucleolytic trimming to generate mature 3'-end of 5.8S rRNA from tricistronic rRNA transcript (SSU-rRNA, 5.8S rRNA, LSU-rRNA)"/>
    <property type="evidence" value="ECO:0007669"/>
    <property type="project" value="InterPro"/>
</dbReference>
<evidence type="ECO:0000256" key="9">
    <source>
        <dbReference type="SAM" id="MobiDB-lite"/>
    </source>
</evidence>
<dbReference type="Pfam" id="PF00570">
    <property type="entry name" value="HRDC"/>
    <property type="match status" value="1"/>
</dbReference>
<feature type="region of interest" description="Disordered" evidence="9">
    <location>
        <begin position="789"/>
        <end position="830"/>
    </location>
</feature>
<dbReference type="GO" id="GO:0071037">
    <property type="term" value="P:nuclear polyadenylation-dependent snRNA catabolic process"/>
    <property type="evidence" value="ECO:0007669"/>
    <property type="project" value="TreeGrafter"/>
</dbReference>
<dbReference type="PANTHER" id="PTHR12124">
    <property type="entry name" value="POLYMYOSITIS/SCLERODERMA AUTOANTIGEN-RELATED"/>
    <property type="match status" value="1"/>
</dbReference>
<dbReference type="GO" id="GO:0000175">
    <property type="term" value="F:3'-5'-RNA exonuclease activity"/>
    <property type="evidence" value="ECO:0007669"/>
    <property type="project" value="InterPro"/>
</dbReference>
<keyword evidence="3" id="KW-0540">Nuclease</keyword>
<dbReference type="Gene3D" id="3.30.420.10">
    <property type="entry name" value="Ribonuclease H-like superfamily/Ribonuclease H"/>
    <property type="match status" value="1"/>
</dbReference>
<keyword evidence="4" id="KW-0378">Hydrolase</keyword>
<evidence type="ECO:0000256" key="5">
    <source>
        <dbReference type="ARBA" id="ARBA00022835"/>
    </source>
</evidence>
<dbReference type="GO" id="GO:0071036">
    <property type="term" value="P:nuclear polyadenylation-dependent snoRNA catabolic process"/>
    <property type="evidence" value="ECO:0007669"/>
    <property type="project" value="TreeGrafter"/>
</dbReference>
<dbReference type="FunFam" id="3.30.420.10:FF:000059">
    <property type="entry name" value="Exosome complex exonuclease Rrp6"/>
    <property type="match status" value="1"/>
</dbReference>
<dbReference type="GO" id="GO:0071039">
    <property type="term" value="P:nuclear polyadenylation-dependent CUT catabolic process"/>
    <property type="evidence" value="ECO:0007669"/>
    <property type="project" value="TreeGrafter"/>
</dbReference>
<evidence type="ECO:0000256" key="2">
    <source>
        <dbReference type="ARBA" id="ARBA00022552"/>
    </source>
</evidence>
<dbReference type="SUPFAM" id="SSF53098">
    <property type="entry name" value="Ribonuclease H-like"/>
    <property type="match status" value="1"/>
</dbReference>
<dbReference type="PANTHER" id="PTHR12124:SF47">
    <property type="entry name" value="EXOSOME COMPONENT 10"/>
    <property type="match status" value="1"/>
</dbReference>
<dbReference type="GO" id="GO:0005730">
    <property type="term" value="C:nucleolus"/>
    <property type="evidence" value="ECO:0007669"/>
    <property type="project" value="TreeGrafter"/>
</dbReference>
<keyword evidence="6" id="KW-0269">Exonuclease</keyword>
<dbReference type="GO" id="GO:0071051">
    <property type="term" value="P:poly(A)-dependent snoRNA 3'-end processing"/>
    <property type="evidence" value="ECO:0007669"/>
    <property type="project" value="TreeGrafter"/>
</dbReference>
<dbReference type="InterPro" id="IPR012588">
    <property type="entry name" value="Exosome-assoc_fac_Rrp6_N"/>
</dbReference>
<comment type="caution">
    <text evidence="11">The sequence shown here is derived from an EMBL/GenBank/DDBJ whole genome shotgun (WGS) entry which is preliminary data.</text>
</comment>
<dbReference type="FunFam" id="1.10.150.80:FF:000001">
    <property type="entry name" value="Putative exosome component 10"/>
    <property type="match status" value="1"/>
</dbReference>
<protein>
    <recommendedName>
        <fullName evidence="10">HRDC domain-containing protein</fullName>
    </recommendedName>
</protein>
<dbReference type="GO" id="GO:0071044">
    <property type="term" value="P:histone mRNA catabolic process"/>
    <property type="evidence" value="ECO:0007669"/>
    <property type="project" value="TreeGrafter"/>
</dbReference>
<evidence type="ECO:0000256" key="7">
    <source>
        <dbReference type="ARBA" id="ARBA00023242"/>
    </source>
</evidence>
<dbReference type="Proteomes" id="UP001166286">
    <property type="component" value="Unassembled WGS sequence"/>
</dbReference>
<dbReference type="GO" id="GO:0071038">
    <property type="term" value="P:TRAMP-dependent tRNA surveillance pathway"/>
    <property type="evidence" value="ECO:0007669"/>
    <property type="project" value="TreeGrafter"/>
</dbReference>
<dbReference type="Pfam" id="PF01612">
    <property type="entry name" value="DNA_pol_A_exo1"/>
    <property type="match status" value="1"/>
</dbReference>
<name>A0AA39V7V9_9LECA</name>
<dbReference type="InterPro" id="IPR010997">
    <property type="entry name" value="HRDC-like_sf"/>
</dbReference>
<evidence type="ECO:0000256" key="8">
    <source>
        <dbReference type="ARBA" id="ARBA00043957"/>
    </source>
</evidence>
<evidence type="ECO:0000313" key="11">
    <source>
        <dbReference type="EMBL" id="KAK0517199.1"/>
    </source>
</evidence>
<dbReference type="InterPro" id="IPR002562">
    <property type="entry name" value="3'-5'_exonuclease_dom"/>
</dbReference>
<dbReference type="InterPro" id="IPR012337">
    <property type="entry name" value="RNaseH-like_sf"/>
</dbReference>
<dbReference type="AlphaFoldDB" id="A0AA39V7V9"/>
<gene>
    <name evidence="11" type="ORF">JMJ35_000354</name>
</gene>
<feature type="compositionally biased region" description="Polar residues" evidence="9">
    <location>
        <begin position="726"/>
        <end position="735"/>
    </location>
</feature>
<proteinExistence type="inferred from homology"/>
<keyword evidence="12" id="KW-1185">Reference proteome</keyword>
<dbReference type="GO" id="GO:0071040">
    <property type="term" value="P:nuclear polyadenylation-dependent antisense transcript catabolic process"/>
    <property type="evidence" value="ECO:0007669"/>
    <property type="project" value="TreeGrafter"/>
</dbReference>
<dbReference type="SMART" id="SM00474">
    <property type="entry name" value="35EXOc"/>
    <property type="match status" value="1"/>
</dbReference>
<dbReference type="GO" id="GO:0000176">
    <property type="term" value="C:nuclear exosome (RNase complex)"/>
    <property type="evidence" value="ECO:0007669"/>
    <property type="project" value="InterPro"/>
</dbReference>
<keyword evidence="2" id="KW-0698">rRNA processing</keyword>
<sequence>MAFDRSFKDIKDAISSALVDTTRTTGQIANEDLAFQRSSNPSIVPLLEQQSSRLLHLTRRLIRTATSGTDITAPQISDPESVEDNWMGFVDVFDNLLEKADACLDEYTGVVRKLSPTQEERMKNALPSVNVKKRPTKAFHGQYTPKPQLLFANVPTNDESAPFKPLLLSKPHAITPLEECFTLAPSDEGPLQYKHPYETEIKQSRYPPATHVKSDPIPYLPFEETQATFVDTPEAMMSMLHELRMAKEIAVDLEHHDEHSYIGIVSLMQISTRDKDWVVDTLKPWRRELQILNEVFADPKILKVLHGASMDMIWLQRDLGLYIVGLFDTFHASRSLGYPKNSLAYLLKRFANFDAAKQYQMADWRIRPLPEEMFNYARSDTHFLLYIYDNLRNELIENPNTADPEGDLIEAVLEHSKEEALQRYEIPIYDAQRGLGASGWYHMLSRNPALFSREQFAVFKAVHQWRDDVARQEDESVHHIMSKNALFNIAREMPLDMPSLLGCSHPMSPIFRRRMKELLGLVKEAKEMGTSGREMKDELADLSQFVRPYYAVRPRKNRADQRTADTAPAKEEERALEGLMLNDRLARADNSDFWGSTIHKPSKSPRGPKVQMYNGNLRLALPLPQLSAEIFEDSKSTRTAATEVPRTDASARAEHQYIKDRGVKEDDVFVVKQAGGSRKRKAADLINAPEPISPKLGDGTTEGADGDAGEMDVQRSKSNADDQIEVNRQPQTTAAQKHLRRMEKKRLKREKSLREAAGVASNQEYVASNQEYGELEAFDYSNAQSLLHASRENGSDMKGGVNPYNKSRDAPKGMRKTKKDVGGRSLTFKV</sequence>
<comment type="subcellular location">
    <subcellularLocation>
        <location evidence="1">Nucleus</location>
    </subcellularLocation>
</comment>
<dbReference type="Gene3D" id="1.10.150.80">
    <property type="entry name" value="HRDC domain"/>
    <property type="match status" value="1"/>
</dbReference>
<dbReference type="SMART" id="SM00341">
    <property type="entry name" value="HRDC"/>
    <property type="match status" value="1"/>
</dbReference>
<feature type="compositionally biased region" description="Basic residues" evidence="9">
    <location>
        <begin position="737"/>
        <end position="751"/>
    </location>
</feature>
<dbReference type="InterPro" id="IPR044876">
    <property type="entry name" value="HRDC_dom_sf"/>
</dbReference>
<dbReference type="PROSITE" id="PS50967">
    <property type="entry name" value="HRDC"/>
    <property type="match status" value="1"/>
</dbReference>
<dbReference type="EMBL" id="JAFEKC020000001">
    <property type="protein sequence ID" value="KAK0517199.1"/>
    <property type="molecule type" value="Genomic_DNA"/>
</dbReference>
<reference evidence="11" key="1">
    <citation type="submission" date="2023-03" db="EMBL/GenBank/DDBJ databases">
        <title>Complete genome of Cladonia borealis.</title>
        <authorList>
            <person name="Park H."/>
        </authorList>
    </citation>
    <scope>NUCLEOTIDE SEQUENCE</scope>
    <source>
        <strain evidence="11">ANT050790</strain>
    </source>
</reference>
<evidence type="ECO:0000259" key="10">
    <source>
        <dbReference type="PROSITE" id="PS50967"/>
    </source>
</evidence>